<reference evidence="2 3" key="1">
    <citation type="journal article" date="2018" name="Mol. Plant">
        <title>The genome of Artemisia annua provides insight into the evolution of Asteraceae family and artemisinin biosynthesis.</title>
        <authorList>
            <person name="Shen Q."/>
            <person name="Zhang L."/>
            <person name="Liao Z."/>
            <person name="Wang S."/>
            <person name="Yan T."/>
            <person name="Shi P."/>
            <person name="Liu M."/>
            <person name="Fu X."/>
            <person name="Pan Q."/>
            <person name="Wang Y."/>
            <person name="Lv Z."/>
            <person name="Lu X."/>
            <person name="Zhang F."/>
            <person name="Jiang W."/>
            <person name="Ma Y."/>
            <person name="Chen M."/>
            <person name="Hao X."/>
            <person name="Li L."/>
            <person name="Tang Y."/>
            <person name="Lv G."/>
            <person name="Zhou Y."/>
            <person name="Sun X."/>
            <person name="Brodelius P.E."/>
            <person name="Rose J.K.C."/>
            <person name="Tang K."/>
        </authorList>
    </citation>
    <scope>NUCLEOTIDE SEQUENCE [LARGE SCALE GENOMIC DNA]</scope>
    <source>
        <strain evidence="3">cv. Huhao1</strain>
        <tissue evidence="2">Leaf</tissue>
    </source>
</reference>
<dbReference type="Pfam" id="PF09425">
    <property type="entry name" value="Jas_motif"/>
    <property type="match status" value="1"/>
</dbReference>
<feature type="region of interest" description="Disordered" evidence="1">
    <location>
        <begin position="59"/>
        <end position="79"/>
    </location>
</feature>
<name>A0A2U1Q169_ARTAN</name>
<accession>A0A2U1Q169</accession>
<gene>
    <name evidence="2" type="ORF">CTI12_AA087250</name>
</gene>
<evidence type="ECO:0000256" key="1">
    <source>
        <dbReference type="SAM" id="MobiDB-lite"/>
    </source>
</evidence>
<evidence type="ECO:0000313" key="2">
    <source>
        <dbReference type="EMBL" id="PWA91768.1"/>
    </source>
</evidence>
<dbReference type="STRING" id="35608.A0A2U1Q169"/>
<dbReference type="OrthoDB" id="782771at2759"/>
<dbReference type="EMBL" id="PKPP01000520">
    <property type="protein sequence ID" value="PWA91768.1"/>
    <property type="molecule type" value="Genomic_DNA"/>
</dbReference>
<feature type="compositionally biased region" description="Polar residues" evidence="1">
    <location>
        <begin position="64"/>
        <end position="76"/>
    </location>
</feature>
<comment type="caution">
    <text evidence="2">The sequence shown here is derived from an EMBL/GenBank/DDBJ whole genome shotgun (WGS) entry which is preliminary data.</text>
</comment>
<protein>
    <submittedName>
        <fullName evidence="2">Jasmonate-zim-domain protein 8</fullName>
    </submittedName>
</protein>
<keyword evidence="3" id="KW-1185">Reference proteome</keyword>
<proteinExistence type="predicted"/>
<dbReference type="Proteomes" id="UP000245207">
    <property type="component" value="Unassembled WGS sequence"/>
</dbReference>
<dbReference type="AlphaFoldDB" id="A0A2U1Q169"/>
<sequence>MSTRRARESATAKGDGGVKSMGFLLSFFSSVNNGYALSKTFMEFARSIIKLASEEIEEKWRRTPGSTTSTELSSPLISPPIYTPRGLSMKRSLQRFLQKRKHRIEATSPYHH</sequence>
<dbReference type="InterPro" id="IPR018467">
    <property type="entry name" value="CCT_CS"/>
</dbReference>
<evidence type="ECO:0000313" key="3">
    <source>
        <dbReference type="Proteomes" id="UP000245207"/>
    </source>
</evidence>
<organism evidence="2 3">
    <name type="scientific">Artemisia annua</name>
    <name type="common">Sweet wormwood</name>
    <dbReference type="NCBI Taxonomy" id="35608"/>
    <lineage>
        <taxon>Eukaryota</taxon>
        <taxon>Viridiplantae</taxon>
        <taxon>Streptophyta</taxon>
        <taxon>Embryophyta</taxon>
        <taxon>Tracheophyta</taxon>
        <taxon>Spermatophyta</taxon>
        <taxon>Magnoliopsida</taxon>
        <taxon>eudicotyledons</taxon>
        <taxon>Gunneridae</taxon>
        <taxon>Pentapetalae</taxon>
        <taxon>asterids</taxon>
        <taxon>campanulids</taxon>
        <taxon>Asterales</taxon>
        <taxon>Asteraceae</taxon>
        <taxon>Asteroideae</taxon>
        <taxon>Anthemideae</taxon>
        <taxon>Artemisiinae</taxon>
        <taxon>Artemisia</taxon>
    </lineage>
</organism>